<feature type="compositionally biased region" description="Basic and acidic residues" evidence="13">
    <location>
        <begin position="224"/>
        <end position="241"/>
    </location>
</feature>
<name>A0A317Y0T4_9BASI</name>
<comment type="catalytic activity">
    <reaction evidence="12">
        <text>a 1,2-diacyl-sn-glycero-3-phosphocholine(in) = a 1,2-diacyl-sn-glycero-3-phosphocholine(out)</text>
        <dbReference type="Rhea" id="RHEA:38571"/>
        <dbReference type="ChEBI" id="CHEBI:57643"/>
    </reaction>
</comment>
<dbReference type="InParanoid" id="A0A317Y0T4"/>
<dbReference type="GO" id="GO:0005789">
    <property type="term" value="C:endoplasmic reticulum membrane"/>
    <property type="evidence" value="ECO:0007669"/>
    <property type="project" value="UniProtKB-SubCell"/>
</dbReference>
<feature type="region of interest" description="Disordered" evidence="13">
    <location>
        <begin position="789"/>
        <end position="813"/>
    </location>
</feature>
<dbReference type="InterPro" id="IPR026849">
    <property type="entry name" value="ATG2"/>
</dbReference>
<evidence type="ECO:0000256" key="8">
    <source>
        <dbReference type="ARBA" id="ARBA00023055"/>
    </source>
</evidence>
<feature type="region of interest" description="Disordered" evidence="13">
    <location>
        <begin position="2011"/>
        <end position="2033"/>
    </location>
</feature>
<comment type="catalytic activity">
    <reaction evidence="10">
        <text>a 1,2-diacyl-sn-glycero-3-phospho-L-serine(in) = a 1,2-diacyl-sn-glycero-3-phospho-L-serine(out)</text>
        <dbReference type="Rhea" id="RHEA:38663"/>
        <dbReference type="ChEBI" id="CHEBI:57262"/>
    </reaction>
</comment>
<dbReference type="GO" id="GO:0000422">
    <property type="term" value="P:autophagy of mitochondrion"/>
    <property type="evidence" value="ECO:0007669"/>
    <property type="project" value="TreeGrafter"/>
</dbReference>
<feature type="region of interest" description="Disordered" evidence="13">
    <location>
        <begin position="543"/>
        <end position="567"/>
    </location>
</feature>
<dbReference type="Proteomes" id="UP000246740">
    <property type="component" value="Unassembled WGS sequence"/>
</dbReference>
<evidence type="ECO:0000256" key="4">
    <source>
        <dbReference type="ARBA" id="ARBA00018070"/>
    </source>
</evidence>
<feature type="compositionally biased region" description="Polar residues" evidence="13">
    <location>
        <begin position="545"/>
        <end position="557"/>
    </location>
</feature>
<evidence type="ECO:0000256" key="11">
    <source>
        <dbReference type="ARBA" id="ARBA00024615"/>
    </source>
</evidence>
<protein>
    <recommendedName>
        <fullName evidence="4">Autophagy-related protein 2</fullName>
    </recommendedName>
</protein>
<keyword evidence="9" id="KW-0472">Membrane</keyword>
<dbReference type="GO" id="GO:0034727">
    <property type="term" value="P:piecemeal microautophagy of the nucleus"/>
    <property type="evidence" value="ECO:0007669"/>
    <property type="project" value="TreeGrafter"/>
</dbReference>
<dbReference type="GO" id="GO:0034045">
    <property type="term" value="C:phagophore assembly site membrane"/>
    <property type="evidence" value="ECO:0007669"/>
    <property type="project" value="UniProtKB-SubCell"/>
</dbReference>
<evidence type="ECO:0000256" key="5">
    <source>
        <dbReference type="ARBA" id="ARBA00022448"/>
    </source>
</evidence>
<evidence type="ECO:0000256" key="12">
    <source>
        <dbReference type="ARBA" id="ARBA00024631"/>
    </source>
</evidence>
<feature type="compositionally biased region" description="Acidic residues" evidence="13">
    <location>
        <begin position="297"/>
        <end position="309"/>
    </location>
</feature>
<keyword evidence="7" id="KW-0072">Autophagy</keyword>
<evidence type="ECO:0000256" key="10">
    <source>
        <dbReference type="ARBA" id="ARBA00024479"/>
    </source>
</evidence>
<keyword evidence="8" id="KW-0445">Lipid transport</keyword>
<keyword evidence="5" id="KW-0813">Transport</keyword>
<feature type="compositionally biased region" description="Low complexity" evidence="13">
    <location>
        <begin position="314"/>
        <end position="339"/>
    </location>
</feature>
<dbReference type="PANTHER" id="PTHR13190:SF1">
    <property type="entry name" value="AUTOPHAGY-RELATED 2, ISOFORM A"/>
    <property type="match status" value="1"/>
</dbReference>
<feature type="region of interest" description="Disordered" evidence="13">
    <location>
        <begin position="1380"/>
        <end position="1423"/>
    </location>
</feature>
<feature type="compositionally biased region" description="Low complexity" evidence="13">
    <location>
        <begin position="1412"/>
        <end position="1423"/>
    </location>
</feature>
<comment type="similarity">
    <text evidence="3">Belongs to the ATG2 family.</text>
</comment>
<dbReference type="GO" id="GO:0032266">
    <property type="term" value="F:phosphatidylinositol-3-phosphate binding"/>
    <property type="evidence" value="ECO:0007669"/>
    <property type="project" value="TreeGrafter"/>
</dbReference>
<dbReference type="PANTHER" id="PTHR13190">
    <property type="entry name" value="AUTOPHAGY-RELATED 2, ISOFORM A"/>
    <property type="match status" value="1"/>
</dbReference>
<evidence type="ECO:0000256" key="7">
    <source>
        <dbReference type="ARBA" id="ARBA00023006"/>
    </source>
</evidence>
<dbReference type="GO" id="GO:0000045">
    <property type="term" value="P:autophagosome assembly"/>
    <property type="evidence" value="ECO:0007669"/>
    <property type="project" value="TreeGrafter"/>
</dbReference>
<dbReference type="OrthoDB" id="18982at2759"/>
<dbReference type="FunCoup" id="A0A317Y0T4">
    <property type="interactions" value="120"/>
</dbReference>
<feature type="region of interest" description="Disordered" evidence="13">
    <location>
        <begin position="279"/>
        <end position="371"/>
    </location>
</feature>
<comment type="catalytic activity">
    <reaction evidence="11">
        <text>a 1,2-diacyl-sn-glycero-3-phosphoethanolamine(in) = a 1,2-diacyl-sn-glycero-3-phosphoethanolamine(out)</text>
        <dbReference type="Rhea" id="RHEA:38895"/>
        <dbReference type="ChEBI" id="CHEBI:64612"/>
    </reaction>
</comment>
<accession>A0A317Y0T4</accession>
<organism evidence="14 15">
    <name type="scientific">Testicularia cyperi</name>
    <dbReference type="NCBI Taxonomy" id="1882483"/>
    <lineage>
        <taxon>Eukaryota</taxon>
        <taxon>Fungi</taxon>
        <taxon>Dikarya</taxon>
        <taxon>Basidiomycota</taxon>
        <taxon>Ustilaginomycotina</taxon>
        <taxon>Ustilaginomycetes</taxon>
        <taxon>Ustilaginales</taxon>
        <taxon>Anthracoideaceae</taxon>
        <taxon>Testicularia</taxon>
    </lineage>
</organism>
<feature type="compositionally biased region" description="Basic and acidic residues" evidence="13">
    <location>
        <begin position="353"/>
        <end position="364"/>
    </location>
</feature>
<feature type="compositionally biased region" description="Low complexity" evidence="13">
    <location>
        <begin position="279"/>
        <end position="293"/>
    </location>
</feature>
<feature type="region of interest" description="Disordered" evidence="13">
    <location>
        <begin position="224"/>
        <end position="249"/>
    </location>
</feature>
<proteinExistence type="inferred from homology"/>
<evidence type="ECO:0000256" key="6">
    <source>
        <dbReference type="ARBA" id="ARBA00022824"/>
    </source>
</evidence>
<feature type="compositionally biased region" description="Gly residues" evidence="13">
    <location>
        <begin position="1672"/>
        <end position="1687"/>
    </location>
</feature>
<sequence>MASFFLPTFLTRWELPSISAFALSANLQRRILSYLLRRSLGHLVVGGQLDLDQIDAGIGSGKIEIRNVQLDPEAANRLLPSAPLQVSAGSIGRISIQLPVPNFWSGDLVVTVSQIEVKLRPVAVTSDTEESPAATLPSDLAASFASATSQLLEIDDEAQELQQSIHDSLADPHATDQPDVEASSIISSYVEALLARLKVSVKDVSIHMVSEAATLSLTLKEAKVHSTNSKREEHSPSREAGDQVPAQNVPIRTISETIRSLQLEGIQLTMVQHQIRATSSSAESDISSQGSESSFDHDDDNDEDADDLDDHGQSSMSQSTSSLYASAMEESSTATTNEEALARLASPGKPTRLRQERDSSDERASSTAVGADTEAQLLLDTGLEPIKIIMTTTKLREPASSRLQSISSAQPRRPALRLCRIDTAVHVEIGNVAMMIFVDDQLPTLIALSSVLASSYGHKSSASHGARPSPQACPTPAGRPTVAAALEVTCTVRGLHLILGYDRTNETNESSADEAFWARPAKFHPNCGHLRVRGDLLQAKYTKSLPDTSSNSRSARTPSASRDPSSVSVSISDIGIFEHLSPALAKHLPAEAPSVVPILLFDQNLVHPSDAAATHGRAAPGFSRQAPHSAPSVDTMDWRSGLRVSHGHKTAAASNVKDPEQIRAARFHIADMRSLSSGPNLNPYFRASYGERGWKMKPRHRTHSSSMHSSADLASAKPAAVMTMEQRQHVQQTQFSLDLAPVHVFVDVSLCTRLLPSLKRAAADLASRRSTSADPCDLADSTVTLSASTATLQQTPPHELLSDLGNDTDSQRRDTSVSFGLRSDLVRIEIRVPQVSFSGADLAGHDLRTVRLLGLARRSGLLLLDVKNLDLRLGCSETETKARGVHFAEAASFHERLEASGAVTGRASAEKIAAYLTLSSDQKAVQIAIAESMRDDDISEGIFTSSSSTTRLTPRLVIAKPRPDAINSTAVDPAEMSPSDPLHEQYSCLVPSVSLELGKMHVDLLQYMADDLTQWLTLWSSESLDDSDELDSEGLRILGSRFFGSRAGLSVLSASTESTSTARNTGKRSAFAVGITEISVTLQLPELSTQSTSLDEGLDATTAGAKSAEALASSVSLLLVASDTQLLFESDKARSTSQIEARISTFKLSRQDTSAAVALVAIVSRTMDISLSRTERPMLTLVVEAYSEPGSSYREQSLDLVLSSTTFFPPLDDDDLLAQVKHLFKAPEGVFENVEPNEVTRISFKARECSLLVAPPGTEHRAALALREASVKTKLTSHAPRTSIKLALADVSLFALDRPSETDSQGYRRGPKTLAEHWLLLGFCRVLYLSEAKGSINLNTLTRPELDIKVHKLRAKMQACADTLDVVAGLVSALSSLNGSSATTEHADEPAPRISSGQENSSRSLQGDRSRSPSMSSSTSADSARLAQLMASIDDEAFRRAAPMASTADLVDDDVPHNPDFLGAKAVMGRYHPELVETALEADEFFGGDSVASLSVAPPAPDNVVFADEDVTIRVLDPRGVCPADDYFTDPDLKPRSDSLLGSTASSVRIRISNSDFSLRLHAGYDWPSTQRAVEDEAKRVRRRLQKIKQLLAEGQTPDDSIDAAVSDLFDSVHISLPHNPAEMDPADILRAMDDELGDAASDVASTVTSGATSAKAWQTLASVPLDQGAKGAAGGSTSGGGSGAGSRGKLSKLQRSAKSVIEFSFRGIAVEFDQLDASEPTNLASRIAVDVRRFEILDNVKTSTWRTFLTEMKDRESAYRREEESKMIKIELLNVRAETSHGSDDPGSAGGSADEVRVRARLAPLRLHVDQDALDFLKKFFAFQAPGKKAAEGTAGKPPKEDEAQAVLPFIQYAEVLPVKLKLDYKPKRVDYGLLRQGKTIELMNFFHFEAAEMVLRHITLRGINGWPRLFDTLNDIWTPDVKANQLADVLSGVAPIRSLVNVGAGLADLVLLPVEQYNKDGRLLRGFQKGASSFAKSTALEAVKLGARLATGTQVILEQAEHILGGQMPEPITASAVGPDSHNAAGTSGSGDNYSYSSLSESIMLSDSSMLASHYGVTPAQDEDDRTGQRGGTDAEEALLSRYAQQPENMRDALSQAYSGLSRGLTSAAQTILAIPMEVYEPLSNPSYPGSGNETARSGVSAGRPVVRAVPIAILRGARGATEAIAKTMQGVQATLGDMDAAKEGKYKQAGPHRRLP</sequence>
<evidence type="ECO:0000313" key="14">
    <source>
        <dbReference type="EMBL" id="PWZ03161.1"/>
    </source>
</evidence>
<keyword evidence="6" id="KW-0256">Endoplasmic reticulum</keyword>
<dbReference type="GO" id="GO:0006869">
    <property type="term" value="P:lipid transport"/>
    <property type="evidence" value="ECO:0007669"/>
    <property type="project" value="UniProtKB-KW"/>
</dbReference>
<feature type="region of interest" description="Disordered" evidence="13">
    <location>
        <begin position="459"/>
        <end position="478"/>
    </location>
</feature>
<dbReference type="EMBL" id="KZ819188">
    <property type="protein sequence ID" value="PWZ03161.1"/>
    <property type="molecule type" value="Genomic_DNA"/>
</dbReference>
<dbReference type="GO" id="GO:0061723">
    <property type="term" value="P:glycophagy"/>
    <property type="evidence" value="ECO:0007669"/>
    <property type="project" value="TreeGrafter"/>
</dbReference>
<dbReference type="GO" id="GO:0043495">
    <property type="term" value="F:protein-membrane adaptor activity"/>
    <property type="evidence" value="ECO:0007669"/>
    <property type="project" value="TreeGrafter"/>
</dbReference>
<evidence type="ECO:0000256" key="9">
    <source>
        <dbReference type="ARBA" id="ARBA00023136"/>
    </source>
</evidence>
<evidence type="ECO:0000256" key="13">
    <source>
        <dbReference type="SAM" id="MobiDB-lite"/>
    </source>
</evidence>
<evidence type="ECO:0000256" key="2">
    <source>
        <dbReference type="ARBA" id="ARBA00004623"/>
    </source>
</evidence>
<reference evidence="14 15" key="1">
    <citation type="journal article" date="2018" name="Mol. Biol. Evol.">
        <title>Broad Genomic Sampling Reveals a Smut Pathogenic Ancestry of the Fungal Clade Ustilaginomycotina.</title>
        <authorList>
            <person name="Kijpornyongpan T."/>
            <person name="Mondo S.J."/>
            <person name="Barry K."/>
            <person name="Sandor L."/>
            <person name="Lee J."/>
            <person name="Lipzen A."/>
            <person name="Pangilinan J."/>
            <person name="LaButti K."/>
            <person name="Hainaut M."/>
            <person name="Henrissat B."/>
            <person name="Grigoriev I.V."/>
            <person name="Spatafora J.W."/>
            <person name="Aime M.C."/>
        </authorList>
    </citation>
    <scope>NUCLEOTIDE SEQUENCE [LARGE SCALE GENOMIC DNA]</scope>
    <source>
        <strain evidence="14 15">MCA 3645</strain>
    </source>
</reference>
<gene>
    <name evidence="14" type="ORF">BCV70DRAFT_197398</name>
</gene>
<evidence type="ECO:0000256" key="1">
    <source>
        <dbReference type="ARBA" id="ARBA00004406"/>
    </source>
</evidence>
<keyword evidence="15" id="KW-1185">Reference proteome</keyword>
<dbReference type="STRING" id="1882483.A0A317Y0T4"/>
<evidence type="ECO:0000256" key="3">
    <source>
        <dbReference type="ARBA" id="ARBA00009714"/>
    </source>
</evidence>
<feature type="region of interest" description="Disordered" evidence="13">
    <location>
        <begin position="1668"/>
        <end position="1690"/>
    </location>
</feature>
<evidence type="ECO:0000313" key="15">
    <source>
        <dbReference type="Proteomes" id="UP000246740"/>
    </source>
</evidence>
<feature type="compositionally biased region" description="Low complexity" evidence="13">
    <location>
        <begin position="558"/>
        <end position="567"/>
    </location>
</feature>
<feature type="compositionally biased region" description="Polar residues" evidence="13">
    <location>
        <begin position="1395"/>
        <end position="1405"/>
    </location>
</feature>
<comment type="subcellular location">
    <subcellularLocation>
        <location evidence="1">Endoplasmic reticulum membrane</location>
        <topology evidence="1">Peripheral membrane protein</topology>
    </subcellularLocation>
    <subcellularLocation>
        <location evidence="2">Preautophagosomal structure membrane</location>
        <topology evidence="2">Peripheral membrane protein</topology>
    </subcellularLocation>
</comment>
<dbReference type="GO" id="GO:0061908">
    <property type="term" value="C:phagophore"/>
    <property type="evidence" value="ECO:0007669"/>
    <property type="project" value="TreeGrafter"/>
</dbReference>
<dbReference type="Pfam" id="PF13329">
    <property type="entry name" value="ATG2_CAD"/>
    <property type="match status" value="1"/>
</dbReference>
<dbReference type="GO" id="GO:0061709">
    <property type="term" value="P:reticulophagy"/>
    <property type="evidence" value="ECO:0007669"/>
    <property type="project" value="TreeGrafter"/>
</dbReference>